<dbReference type="InterPro" id="IPR023214">
    <property type="entry name" value="HAD_sf"/>
</dbReference>
<gene>
    <name evidence="3" type="ordered locus">Acid_0773</name>
</gene>
<dbReference type="GO" id="GO:0009231">
    <property type="term" value="P:riboflavin biosynthetic process"/>
    <property type="evidence" value="ECO:0007669"/>
    <property type="project" value="TreeGrafter"/>
</dbReference>
<dbReference type="SFLD" id="SFLDG01129">
    <property type="entry name" value="C1.5:_HAD__Beta-PGM__Phosphata"/>
    <property type="match status" value="1"/>
</dbReference>
<reference evidence="3" key="1">
    <citation type="submission" date="2006-10" db="EMBL/GenBank/DDBJ databases">
        <title>Complete sequence of Solibacter usitatus Ellin6076.</title>
        <authorList>
            <consortium name="US DOE Joint Genome Institute"/>
            <person name="Copeland A."/>
            <person name="Lucas S."/>
            <person name="Lapidus A."/>
            <person name="Barry K."/>
            <person name="Detter J.C."/>
            <person name="Glavina del Rio T."/>
            <person name="Hammon N."/>
            <person name="Israni S."/>
            <person name="Dalin E."/>
            <person name="Tice H."/>
            <person name="Pitluck S."/>
            <person name="Thompson L.S."/>
            <person name="Brettin T."/>
            <person name="Bruce D."/>
            <person name="Han C."/>
            <person name="Tapia R."/>
            <person name="Gilna P."/>
            <person name="Schmutz J."/>
            <person name="Larimer F."/>
            <person name="Land M."/>
            <person name="Hauser L."/>
            <person name="Kyrpides N."/>
            <person name="Mikhailova N."/>
            <person name="Janssen P.H."/>
            <person name="Kuske C.R."/>
            <person name="Richardson P."/>
        </authorList>
    </citation>
    <scope>NUCLEOTIDE SEQUENCE</scope>
    <source>
        <strain evidence="3">Ellin6076</strain>
    </source>
</reference>
<dbReference type="InterPro" id="IPR023198">
    <property type="entry name" value="PGP-like_dom2"/>
</dbReference>
<dbReference type="SUPFAM" id="SSF56784">
    <property type="entry name" value="HAD-like"/>
    <property type="match status" value="1"/>
</dbReference>
<dbReference type="HOGENOM" id="CLU_074041_0_0_0"/>
<dbReference type="InterPro" id="IPR036412">
    <property type="entry name" value="HAD-like_sf"/>
</dbReference>
<dbReference type="eggNOG" id="COG1011">
    <property type="taxonomic scope" value="Bacteria"/>
</dbReference>
<dbReference type="STRING" id="234267.Acid_0773"/>
<dbReference type="SFLD" id="SFLDS00003">
    <property type="entry name" value="Haloacid_Dehalogenase"/>
    <property type="match status" value="1"/>
</dbReference>
<dbReference type="Gene3D" id="3.40.50.1000">
    <property type="entry name" value="HAD superfamily/HAD-like"/>
    <property type="match status" value="1"/>
</dbReference>
<name>Q02AZ4_SOLUE</name>
<sequence length="228" mass="26302">MTRQYLIIDADDTLWENNIYFERAFEEFVEFLAHSRLSPREVRDVLDEMELANARIHGYGSLNFGRNLRQCYEHLVEREVREDDLRTVMGFAERILECPMEVIPGVPETLEYLASRHDLTLFTKGHPEEQRLKIERSGLGGFFAHMGIVKEKDAPAYRALVAERAMEEGNTWMIGNSPKSDINPALQAGLNAVFVPHQHTWMLEKQDIVPGRGRLIVLDGFGELRQNF</sequence>
<dbReference type="AlphaFoldDB" id="Q02AZ4"/>
<dbReference type="PANTHER" id="PTHR46470">
    <property type="entry name" value="N-ACYLNEURAMINATE-9-PHOSPHATASE"/>
    <property type="match status" value="1"/>
</dbReference>
<evidence type="ECO:0000256" key="2">
    <source>
        <dbReference type="ARBA" id="ARBA00022842"/>
    </source>
</evidence>
<dbReference type="PANTHER" id="PTHR46470:SF4">
    <property type="entry name" value="5-AMINO-6-(5-PHOSPHO-D-RIBITYLAMINO)URACIL PHOSPHATASE YIGB"/>
    <property type="match status" value="1"/>
</dbReference>
<dbReference type="InParanoid" id="Q02AZ4"/>
<dbReference type="Pfam" id="PF00702">
    <property type="entry name" value="Hydrolase"/>
    <property type="match status" value="1"/>
</dbReference>
<dbReference type="GO" id="GO:0016787">
    <property type="term" value="F:hydrolase activity"/>
    <property type="evidence" value="ECO:0007669"/>
    <property type="project" value="UniProtKB-KW"/>
</dbReference>
<organism evidence="3">
    <name type="scientific">Solibacter usitatus (strain Ellin6076)</name>
    <dbReference type="NCBI Taxonomy" id="234267"/>
    <lineage>
        <taxon>Bacteria</taxon>
        <taxon>Pseudomonadati</taxon>
        <taxon>Acidobacteriota</taxon>
        <taxon>Terriglobia</taxon>
        <taxon>Bryobacterales</taxon>
        <taxon>Solibacteraceae</taxon>
        <taxon>Candidatus Solibacter</taxon>
    </lineage>
</organism>
<dbReference type="KEGG" id="sus:Acid_0773"/>
<keyword evidence="1 3" id="KW-0378">Hydrolase</keyword>
<protein>
    <submittedName>
        <fullName evidence="3">Haloacid dehalogenase domain protein hydrolase</fullName>
    </submittedName>
</protein>
<dbReference type="EMBL" id="CP000473">
    <property type="protein sequence ID" value="ABJ81772.1"/>
    <property type="molecule type" value="Genomic_DNA"/>
</dbReference>
<dbReference type="InterPro" id="IPR051400">
    <property type="entry name" value="HAD-like_hydrolase"/>
</dbReference>
<evidence type="ECO:0000313" key="3">
    <source>
        <dbReference type="EMBL" id="ABJ81772.1"/>
    </source>
</evidence>
<proteinExistence type="predicted"/>
<keyword evidence="2" id="KW-0460">Magnesium</keyword>
<accession>Q02AZ4</accession>
<evidence type="ECO:0000256" key="1">
    <source>
        <dbReference type="ARBA" id="ARBA00022801"/>
    </source>
</evidence>
<dbReference type="Gene3D" id="1.10.150.240">
    <property type="entry name" value="Putative phosphatase, domain 2"/>
    <property type="match status" value="1"/>
</dbReference>